<feature type="region of interest" description="Disordered" evidence="1">
    <location>
        <begin position="455"/>
        <end position="621"/>
    </location>
</feature>
<feature type="compositionally biased region" description="Polar residues" evidence="1">
    <location>
        <begin position="755"/>
        <end position="771"/>
    </location>
</feature>
<feature type="region of interest" description="Disordered" evidence="1">
    <location>
        <begin position="704"/>
        <end position="951"/>
    </location>
</feature>
<feature type="compositionally biased region" description="Polar residues" evidence="1">
    <location>
        <begin position="488"/>
        <end position="500"/>
    </location>
</feature>
<protein>
    <recommendedName>
        <fullName evidence="5">Proteophosphoglycan ppg4</fullName>
    </recommendedName>
</protein>
<sequence length="951" mass="101582">MATYDNGLYTPWTPAGEAAATTSAAGWTADESSWDDESDQTWDATTTSTAADEWDETTRGAAWSNDDARMVEQLDDDHRSNLVLLFDHIVFDDDDVLSRNDHYDELSFCYYATVSRYSNPSGTALPVSNASESSSGGASSFKITYLIPVFVGVPILLLFLFLACTHGKYWGRSREPKTPFTDPVGAVTGWWGGTWRSRRGAPDDGDEVDETGGLVASEKWAGGADDYDEKPASRWSGMFGAAGKGGSAQREDRPDVPFLSVSHATPEQRGDAPFVPPSRSSSTYDFPRWGQVAPQAPSRGQHLAAGVWGMGSSSQRWGGGGGLQRGASMRSTTSYGSRLSDKIFGRFGARSGAGHSPPSDCPSPSVYSPQVDAGHMGGVGAYMGLHSALDEEDEEEILRDEKKVDYDALLGAARIGDSMLADKYVKGEVTDAELFPPPALDQQRYPTGDARERYYSRHAPPQSNPFDQPYRDSPPTFAVDLPAAPSRLQVSPKKQSTVLTRATAPETPERGPTGNLLFSYDSPPVYKNAPPSAPSSAQRPPLPPAPRTSSAAPLTEAPARIPFRQQAAPQLSRPLTQRVLPTPLSPEAQPDLFFASPPLSRNAVGSPMPAYEPRADSSMRASESLMDLDGVGALVFGGAAAPEPSTSAQKRKSVASGRTSPSKAHRRSESEQIRRSSTLATGAPSEVKPGMVIPSAVALQANMAPSCSSGAVPRSSSARQHTPTKSRPMSAYAQLPTQSRPQQREHESNKRVSKVPSQQSLRPVKSALSSRPSRDSLGFNPSFDDGPPLVPLQHPSKVKAAIETIETRSSSALGHRKTASRDSGRSEPSSSSSHAHRLERAATSAAPASTSYRRPLGNKGLDSDDEEDGLTTLEDDDGESRAANRRLSMLILNRSKSHTGASGPLSSEGHGSAEDEARRQRPLSSDPKRLGAMLRRPSQGAGLGSAAPSLE</sequence>
<keyword evidence="2" id="KW-0472">Membrane</keyword>
<evidence type="ECO:0000256" key="2">
    <source>
        <dbReference type="SAM" id="Phobius"/>
    </source>
</evidence>
<name>A0AAV5GNU1_9BASI</name>
<evidence type="ECO:0000313" key="3">
    <source>
        <dbReference type="EMBL" id="GJN91848.1"/>
    </source>
</evidence>
<feature type="region of interest" description="Disordered" evidence="1">
    <location>
        <begin position="348"/>
        <end position="368"/>
    </location>
</feature>
<proteinExistence type="predicted"/>
<dbReference type="AlphaFoldDB" id="A0AAV5GNU1"/>
<evidence type="ECO:0008006" key="5">
    <source>
        <dbReference type="Google" id="ProtNLM"/>
    </source>
</evidence>
<dbReference type="EMBL" id="BQKY01000009">
    <property type="protein sequence ID" value="GJN91848.1"/>
    <property type="molecule type" value="Genomic_DNA"/>
</dbReference>
<reference evidence="3 4" key="1">
    <citation type="submission" date="2021-12" db="EMBL/GenBank/DDBJ databases">
        <title>High titer production of polyol ester of fatty acids by Rhodotorula paludigena BS15 towards product separation-free biomass refinery.</title>
        <authorList>
            <person name="Mano J."/>
            <person name="Ono H."/>
            <person name="Tanaka T."/>
            <person name="Naito K."/>
            <person name="Sushida H."/>
            <person name="Ike M."/>
            <person name="Tokuyasu K."/>
            <person name="Kitaoka M."/>
        </authorList>
    </citation>
    <scope>NUCLEOTIDE SEQUENCE [LARGE SCALE GENOMIC DNA]</scope>
    <source>
        <strain evidence="3 4">BS15</strain>
    </source>
</reference>
<dbReference type="Proteomes" id="UP001342314">
    <property type="component" value="Unassembled WGS sequence"/>
</dbReference>
<keyword evidence="2" id="KW-1133">Transmembrane helix</keyword>
<feature type="compositionally biased region" description="Low complexity" evidence="1">
    <location>
        <begin position="20"/>
        <end position="29"/>
    </location>
</feature>
<feature type="region of interest" description="Disordered" evidence="1">
    <location>
        <begin position="315"/>
        <end position="334"/>
    </location>
</feature>
<feature type="transmembrane region" description="Helical" evidence="2">
    <location>
        <begin position="143"/>
        <end position="164"/>
    </location>
</feature>
<organism evidence="3 4">
    <name type="scientific">Rhodotorula paludigena</name>
    <dbReference type="NCBI Taxonomy" id="86838"/>
    <lineage>
        <taxon>Eukaryota</taxon>
        <taxon>Fungi</taxon>
        <taxon>Dikarya</taxon>
        <taxon>Basidiomycota</taxon>
        <taxon>Pucciniomycotina</taxon>
        <taxon>Microbotryomycetes</taxon>
        <taxon>Sporidiobolales</taxon>
        <taxon>Sporidiobolaceae</taxon>
        <taxon>Rhodotorula</taxon>
    </lineage>
</organism>
<feature type="region of interest" description="Disordered" evidence="1">
    <location>
        <begin position="637"/>
        <end position="689"/>
    </location>
</feature>
<accession>A0AAV5GNU1</accession>
<feature type="compositionally biased region" description="Low complexity" evidence="1">
    <location>
        <begin position="841"/>
        <end position="855"/>
    </location>
</feature>
<keyword evidence="2" id="KW-0812">Transmembrane</keyword>
<feature type="compositionally biased region" description="Acidic residues" evidence="1">
    <location>
        <begin position="863"/>
        <end position="878"/>
    </location>
</feature>
<feature type="region of interest" description="Disordered" evidence="1">
    <location>
        <begin position="261"/>
        <end position="283"/>
    </location>
</feature>
<comment type="caution">
    <text evidence="3">The sequence shown here is derived from an EMBL/GenBank/DDBJ whole genome shotgun (WGS) entry which is preliminary data.</text>
</comment>
<keyword evidence="4" id="KW-1185">Reference proteome</keyword>
<feature type="region of interest" description="Disordered" evidence="1">
    <location>
        <begin position="20"/>
        <end position="42"/>
    </location>
</feature>
<feature type="compositionally biased region" description="Polar residues" evidence="1">
    <location>
        <begin position="704"/>
        <end position="727"/>
    </location>
</feature>
<gene>
    <name evidence="3" type="ORF">Rhopal_004871-T1</name>
</gene>
<evidence type="ECO:0000313" key="4">
    <source>
        <dbReference type="Proteomes" id="UP001342314"/>
    </source>
</evidence>
<evidence type="ECO:0000256" key="1">
    <source>
        <dbReference type="SAM" id="MobiDB-lite"/>
    </source>
</evidence>